<organism evidence="4 5">
    <name type="scientific">Acidimangrovimonas pyrenivorans</name>
    <dbReference type="NCBI Taxonomy" id="2030798"/>
    <lineage>
        <taxon>Bacteria</taxon>
        <taxon>Pseudomonadati</taxon>
        <taxon>Pseudomonadota</taxon>
        <taxon>Alphaproteobacteria</taxon>
        <taxon>Rhodobacterales</taxon>
        <taxon>Paracoccaceae</taxon>
        <taxon>Acidimangrovimonas</taxon>
    </lineage>
</organism>
<dbReference type="Gene3D" id="2.40.50.100">
    <property type="match status" value="1"/>
</dbReference>
<feature type="domain" description="CusB-like beta-barrel" evidence="3">
    <location>
        <begin position="213"/>
        <end position="287"/>
    </location>
</feature>
<dbReference type="SUPFAM" id="SSF111369">
    <property type="entry name" value="HlyD-like secretion proteins"/>
    <property type="match status" value="1"/>
</dbReference>
<protein>
    <submittedName>
        <fullName evidence="4">Efflux RND transporter periplasmic adaptor subunit</fullName>
    </submittedName>
</protein>
<keyword evidence="2" id="KW-0175">Coiled coil</keyword>
<dbReference type="Gene3D" id="2.40.30.170">
    <property type="match status" value="1"/>
</dbReference>
<dbReference type="Gene3D" id="2.40.420.20">
    <property type="match status" value="1"/>
</dbReference>
<evidence type="ECO:0000256" key="2">
    <source>
        <dbReference type="SAM" id="Coils"/>
    </source>
</evidence>
<dbReference type="InterPro" id="IPR006143">
    <property type="entry name" value="RND_pump_MFP"/>
</dbReference>
<dbReference type="Gene3D" id="1.10.287.470">
    <property type="entry name" value="Helix hairpin bin"/>
    <property type="match status" value="1"/>
</dbReference>
<dbReference type="PANTHER" id="PTHR30469">
    <property type="entry name" value="MULTIDRUG RESISTANCE PROTEIN MDTA"/>
    <property type="match status" value="1"/>
</dbReference>
<evidence type="ECO:0000313" key="4">
    <source>
        <dbReference type="EMBL" id="MFC2967955.1"/>
    </source>
</evidence>
<feature type="coiled-coil region" evidence="2">
    <location>
        <begin position="94"/>
        <end position="180"/>
    </location>
</feature>
<dbReference type="RefSeq" id="WP_377832602.1">
    <property type="nucleotide sequence ID" value="NZ_JBHRSK010000004.1"/>
</dbReference>
<dbReference type="NCBIfam" id="TIGR01730">
    <property type="entry name" value="RND_mfp"/>
    <property type="match status" value="1"/>
</dbReference>
<comment type="caution">
    <text evidence="4">The sequence shown here is derived from an EMBL/GenBank/DDBJ whole genome shotgun (WGS) entry which is preliminary data.</text>
</comment>
<name>A0ABV7AFK8_9RHOB</name>
<evidence type="ECO:0000256" key="1">
    <source>
        <dbReference type="ARBA" id="ARBA00009477"/>
    </source>
</evidence>
<keyword evidence="5" id="KW-1185">Reference proteome</keyword>
<sequence length="373" mass="39287">MTLILVLGALAVLLAYVALRSGPLAPVAATEATVAARPIRPALFGIGTIEARRVYKIGPTQAGRVAQIAVDVGDRVFAGQLVAEMAQVDLPDRLAAQAATVRRAEAALQEAKTRREFASVEARRYERLFAAHTTSEEKLATRRQELRRAEAGLAQVQAELVQARANLRALSAQADNLRLLAPADGIVTGRAADPGMAVGAGQSVIEIVDPASLWVNVRVDQVAAGGLRADLPARIVLRSRRDQAFAGKVLRVEPRADPVTEELLAKVVFDTPPAQLPPLGELAEVTIELPGLPAAPVVPNAALRQHDGATGVWRLVDGAPHFVAVTPGASDLEGNVQLLDGVGAGDRVVVYSERALGPQSRIHIVDALPGGRP</sequence>
<accession>A0ABV7AFK8</accession>
<dbReference type="PANTHER" id="PTHR30469:SF15">
    <property type="entry name" value="HLYD FAMILY OF SECRETION PROTEINS"/>
    <property type="match status" value="1"/>
</dbReference>
<dbReference type="Proteomes" id="UP001595443">
    <property type="component" value="Unassembled WGS sequence"/>
</dbReference>
<dbReference type="EMBL" id="JBHRSK010000004">
    <property type="protein sequence ID" value="MFC2967955.1"/>
    <property type="molecule type" value="Genomic_DNA"/>
</dbReference>
<dbReference type="InterPro" id="IPR058792">
    <property type="entry name" value="Beta-barrel_RND_2"/>
</dbReference>
<reference evidence="5" key="1">
    <citation type="journal article" date="2019" name="Int. J. Syst. Evol. Microbiol.">
        <title>The Global Catalogue of Microorganisms (GCM) 10K type strain sequencing project: providing services to taxonomists for standard genome sequencing and annotation.</title>
        <authorList>
            <consortium name="The Broad Institute Genomics Platform"/>
            <consortium name="The Broad Institute Genome Sequencing Center for Infectious Disease"/>
            <person name="Wu L."/>
            <person name="Ma J."/>
        </authorList>
    </citation>
    <scope>NUCLEOTIDE SEQUENCE [LARGE SCALE GENOMIC DNA]</scope>
    <source>
        <strain evidence="5">KCTC 62192</strain>
    </source>
</reference>
<evidence type="ECO:0000259" key="3">
    <source>
        <dbReference type="Pfam" id="PF25954"/>
    </source>
</evidence>
<evidence type="ECO:0000313" key="5">
    <source>
        <dbReference type="Proteomes" id="UP001595443"/>
    </source>
</evidence>
<comment type="similarity">
    <text evidence="1">Belongs to the membrane fusion protein (MFP) (TC 8.A.1) family.</text>
</comment>
<gene>
    <name evidence="4" type="ORF">ACFOES_07610</name>
</gene>
<dbReference type="Pfam" id="PF25954">
    <property type="entry name" value="Beta-barrel_RND_2"/>
    <property type="match status" value="1"/>
</dbReference>
<proteinExistence type="inferred from homology"/>